<feature type="region of interest" description="Disordered" evidence="2">
    <location>
        <begin position="1273"/>
        <end position="1362"/>
    </location>
</feature>
<dbReference type="InterPro" id="IPR022188">
    <property type="entry name" value="TASOR_DUF3715"/>
</dbReference>
<evidence type="ECO:0008006" key="7">
    <source>
        <dbReference type="Google" id="ProtNLM"/>
    </source>
</evidence>
<feature type="region of interest" description="Disordered" evidence="2">
    <location>
        <begin position="1386"/>
        <end position="1406"/>
    </location>
</feature>
<comment type="caution">
    <text evidence="5">The sequence shown here is derived from an EMBL/GenBank/DDBJ whole genome shotgun (WGS) entry which is preliminary data.</text>
</comment>
<feature type="region of interest" description="Disordered" evidence="2">
    <location>
        <begin position="1155"/>
        <end position="1261"/>
    </location>
</feature>
<feature type="compositionally biased region" description="Basic and acidic residues" evidence="2">
    <location>
        <begin position="1001"/>
        <end position="1018"/>
    </location>
</feature>
<comment type="similarity">
    <text evidence="1">Belongs to the TASOR family.</text>
</comment>
<feature type="region of interest" description="Disordered" evidence="2">
    <location>
        <begin position="460"/>
        <end position="561"/>
    </location>
</feature>
<feature type="compositionally biased region" description="Low complexity" evidence="2">
    <location>
        <begin position="707"/>
        <end position="718"/>
    </location>
</feature>
<name>A0ABR1DDV1_NECAM</name>
<feature type="region of interest" description="Disordered" evidence="2">
    <location>
        <begin position="979"/>
        <end position="1049"/>
    </location>
</feature>
<evidence type="ECO:0000259" key="3">
    <source>
        <dbReference type="Pfam" id="PF12509"/>
    </source>
</evidence>
<dbReference type="InterPro" id="IPR056242">
    <property type="entry name" value="PIN_TASOR"/>
</dbReference>
<evidence type="ECO:0000256" key="1">
    <source>
        <dbReference type="ARBA" id="ARBA00008058"/>
    </source>
</evidence>
<evidence type="ECO:0000259" key="4">
    <source>
        <dbReference type="Pfam" id="PF24630"/>
    </source>
</evidence>
<feature type="compositionally biased region" description="Low complexity" evidence="2">
    <location>
        <begin position="1076"/>
        <end position="1086"/>
    </location>
</feature>
<feature type="compositionally biased region" description="Polar residues" evidence="2">
    <location>
        <begin position="1099"/>
        <end position="1116"/>
    </location>
</feature>
<feature type="compositionally biased region" description="Polar residues" evidence="2">
    <location>
        <begin position="899"/>
        <end position="911"/>
    </location>
</feature>
<feature type="compositionally biased region" description="Polar residues" evidence="2">
    <location>
        <begin position="733"/>
        <end position="748"/>
    </location>
</feature>
<feature type="compositionally biased region" description="Acidic residues" evidence="2">
    <location>
        <begin position="991"/>
        <end position="1000"/>
    </location>
</feature>
<sequence length="1595" mass="173342">MNFVIPKKKRAVEKSIIDVSTLEPKATIEDAPRDSEKFNTVKNVILNGVSDRQVHHFVHVEKVQVIKNPFLEYKYDQFKANLRGSGQSDAESFEFLLIGFDSDDLTYIADNGYSVGTSFYGDLGSTTRGVYLYRYVDLVTPSLLYKDEVMRIMVFRTLRGKSYGVGLGSTELEPTLECCSHVAAPDNTPLLRKSRQQLHRQAAVYHYEYRKDMSVAEVPSGVLPYAVVDLRFNISDKNQHSSIFPTIGYVHEALYFYPVYEGNLKILSANFPRALLSTVFEDSNKPHGLDGSLVFTKLLQWIDAFDIRGVNQLMAHDTWGLIARQREICVKNVNDRSEKWKFRYVSHFVWTCNDPRFTSLVNGMRVEQCAAVAYSIDATTYVAFPSGQFSNILGLPWLQIPSLHVLVVHNNPLFYADPNDVTSFNDETATIAKTPLGTAILDGDDAVLCRFFDHQGALNFPSGQATESTEEVPRSHPGVRYSNGESPYQQSPSQNSEALPGDSDGEQAVPLPPVDLPSSAGKSCLRSKPPQVFVEQPPLIGKSVPPPAPGTGRNLASFGPIPSRKTRIRWAENVVDNENKCGKKFSNDRDEAVKAGWHGRTPPKESTAKKSSPSSADSLPSNSPAFGVRPGPSTGGTKYKDLFQGVFSGNVDSDVVNNVLPDAPTPAASETSKTFSSAKRTGNSKNCIITSLPLPLFGRVADSNRESNNSSAVASASVQQPEEVSAICDMEIESSSDGTPTPPQTKTSPDGVADVVDFIDDQDEDYDALFHCESMDSQSCSSDTPASPTPCAKNFEPSTATVPVPVDVESSQNEAVDNEVTSLLKELVPSRAETALVPNAPASPDRSSELDGPASPPPSSPPPTSVSEMPENVLRLLELLRSNEASSQNRDTDLRKQTPIVTTSNTSSESYGRQRKSRFDQPPPELAGCAGYVPKPVPPASIGFVGTVPALGSSIKDTDLRSQPPASLAFSIKKQPVAPALNPPAPLVFGDDVDDDDNVDCDERQKTSERRDRDDRIKKWGRPVGGPSVDVSTPILSQTPNLGKEKPSDNSKLFHILAGARMLQSQRDKQSVEHVSSSQPSTSGSSFPAVTRSEGAASSKETPTVTVGAGNSTSHSIVANHSNEASEPHAAPTKTSLLGNAFGLSNDVIQQLLRRSTTSRSSEQPQNVAPKVCKDTPASPEAPASPDPEGPASPDAPASPDPEEREANGSIPLNQKAQSEIPLDCWQPTEDKRPEPVRILTVRTPKKPKRPKDIDAISCKGNEDQVMHSWIKALEQKSETTTALKRERSTGSSRSVDDEEEEGEILSDGSDDPKDTPKPITVIGATSNNFHSSFTRKSSKADISTSSTHTTSGPPAHSNIGILPQQNMAAGRGILNEQAFGSLAQRRSFSGKQHSGPFAGTPPWHTTLPACTSLPGSAFQHSLPQQETPGITVIVPDFMMFNRAAMTRMDPAGFESFCVRLKVIQTKENRIVSLQMHERLLHYVREMMQSLAGSEAGNAFQMYYSVILKYKELGIVHFMERHACDNGDVCAAQTINCFTALRKQYYPSTVLIYMSNMSPSSSTGAALSSLGVRVMPPNTVLRTFGLESLRHSIQS</sequence>
<keyword evidence="6" id="KW-1185">Reference proteome</keyword>
<feature type="compositionally biased region" description="Polar residues" evidence="2">
    <location>
        <begin position="483"/>
        <end position="497"/>
    </location>
</feature>
<feature type="region of interest" description="Disordered" evidence="2">
    <location>
        <begin position="1064"/>
        <end position="1116"/>
    </location>
</feature>
<proteinExistence type="inferred from homology"/>
<feature type="compositionally biased region" description="Polar residues" evidence="2">
    <location>
        <begin position="1030"/>
        <end position="1041"/>
    </location>
</feature>
<reference evidence="5 6" key="1">
    <citation type="submission" date="2023-08" db="EMBL/GenBank/DDBJ databases">
        <title>A Necator americanus chromosomal reference genome.</title>
        <authorList>
            <person name="Ilik V."/>
            <person name="Petrzelkova K.J."/>
            <person name="Pardy F."/>
            <person name="Fuh T."/>
            <person name="Niatou-Singa F.S."/>
            <person name="Gouil Q."/>
            <person name="Baker L."/>
            <person name="Ritchie M.E."/>
            <person name="Jex A.R."/>
            <person name="Gazzola D."/>
            <person name="Li H."/>
            <person name="Toshio Fujiwara R."/>
            <person name="Zhan B."/>
            <person name="Aroian R.V."/>
            <person name="Pafco B."/>
            <person name="Schwarz E.M."/>
        </authorList>
    </citation>
    <scope>NUCLEOTIDE SEQUENCE [LARGE SCALE GENOMIC DNA]</scope>
    <source>
        <strain evidence="5 6">Aroian</strain>
        <tissue evidence="5">Whole animal</tissue>
    </source>
</reference>
<dbReference type="PANTHER" id="PTHR16207">
    <property type="entry name" value="SET DOMAIN-CONTAINING PROTEIN"/>
    <property type="match status" value="1"/>
</dbReference>
<feature type="compositionally biased region" description="Basic and acidic residues" evidence="2">
    <location>
        <begin position="1274"/>
        <end position="1289"/>
    </location>
</feature>
<evidence type="ECO:0000313" key="5">
    <source>
        <dbReference type="EMBL" id="KAK6747611.1"/>
    </source>
</evidence>
<feature type="compositionally biased region" description="Basic and acidic residues" evidence="2">
    <location>
        <begin position="1251"/>
        <end position="1261"/>
    </location>
</feature>
<gene>
    <name evidence="5" type="primary">Necator_chrIV.g13960</name>
    <name evidence="5" type="ORF">RB195_000667</name>
</gene>
<protein>
    <recommendedName>
        <fullName evidence="7">DUF3715 domain-containing protein</fullName>
    </recommendedName>
</protein>
<dbReference type="Pfam" id="PF24630">
    <property type="entry name" value="PIN_TASOR"/>
    <property type="match status" value="1"/>
</dbReference>
<evidence type="ECO:0000256" key="2">
    <source>
        <dbReference type="SAM" id="MobiDB-lite"/>
    </source>
</evidence>
<dbReference type="Pfam" id="PF12509">
    <property type="entry name" value="DUF3715"/>
    <property type="match status" value="1"/>
</dbReference>
<feature type="region of interest" description="Disordered" evidence="2">
    <location>
        <begin position="884"/>
        <end position="927"/>
    </location>
</feature>
<feature type="region of interest" description="Disordered" evidence="2">
    <location>
        <begin position="704"/>
        <end position="752"/>
    </location>
</feature>
<feature type="compositionally biased region" description="Polar residues" evidence="2">
    <location>
        <begin position="668"/>
        <end position="681"/>
    </location>
</feature>
<dbReference type="Proteomes" id="UP001303046">
    <property type="component" value="Unassembled WGS sequence"/>
</dbReference>
<feature type="compositionally biased region" description="Pro residues" evidence="2">
    <location>
        <begin position="854"/>
        <end position="864"/>
    </location>
</feature>
<feature type="compositionally biased region" description="Polar residues" evidence="2">
    <location>
        <begin position="1324"/>
        <end position="1336"/>
    </location>
</feature>
<feature type="compositionally biased region" description="Polar residues" evidence="2">
    <location>
        <begin position="776"/>
        <end position="786"/>
    </location>
</feature>
<feature type="compositionally biased region" description="Basic and acidic residues" evidence="2">
    <location>
        <begin position="580"/>
        <end position="593"/>
    </location>
</feature>
<dbReference type="PANTHER" id="PTHR16207:SF11">
    <property type="entry name" value="SET DOMAIN-CONTAINING PROTEIN"/>
    <property type="match status" value="1"/>
</dbReference>
<organism evidence="5 6">
    <name type="scientific">Necator americanus</name>
    <name type="common">Human hookworm</name>
    <dbReference type="NCBI Taxonomy" id="51031"/>
    <lineage>
        <taxon>Eukaryota</taxon>
        <taxon>Metazoa</taxon>
        <taxon>Ecdysozoa</taxon>
        <taxon>Nematoda</taxon>
        <taxon>Chromadorea</taxon>
        <taxon>Rhabditida</taxon>
        <taxon>Rhabditina</taxon>
        <taxon>Rhabditomorpha</taxon>
        <taxon>Strongyloidea</taxon>
        <taxon>Ancylostomatidae</taxon>
        <taxon>Bunostominae</taxon>
        <taxon>Necator</taxon>
    </lineage>
</organism>
<feature type="region of interest" description="Disordered" evidence="2">
    <location>
        <begin position="580"/>
        <end position="641"/>
    </location>
</feature>
<feature type="compositionally biased region" description="Low complexity" evidence="2">
    <location>
        <begin position="609"/>
        <end position="625"/>
    </location>
</feature>
<feature type="region of interest" description="Disordered" evidence="2">
    <location>
        <begin position="776"/>
        <end position="799"/>
    </location>
</feature>
<feature type="region of interest" description="Disordered" evidence="2">
    <location>
        <begin position="835"/>
        <end position="869"/>
    </location>
</feature>
<evidence type="ECO:0000313" key="6">
    <source>
        <dbReference type="Proteomes" id="UP001303046"/>
    </source>
</evidence>
<dbReference type="InterPro" id="IPR046432">
    <property type="entry name" value="TASOR"/>
</dbReference>
<dbReference type="EMBL" id="JAVFWL010000004">
    <property type="protein sequence ID" value="KAK6747611.1"/>
    <property type="molecule type" value="Genomic_DNA"/>
</dbReference>
<feature type="domain" description="TASOR PIN" evidence="4">
    <location>
        <begin position="1438"/>
        <end position="1584"/>
    </location>
</feature>
<accession>A0ABR1DDV1</accession>
<feature type="region of interest" description="Disordered" evidence="2">
    <location>
        <begin position="658"/>
        <end position="681"/>
    </location>
</feature>
<feature type="domain" description="TASOR pseudo-PARP" evidence="3">
    <location>
        <begin position="86"/>
        <end position="224"/>
    </location>
</feature>